<dbReference type="AlphaFoldDB" id="A0A1G7WDA2"/>
<gene>
    <name evidence="2" type="ORF">SAMN05443529_105112</name>
</gene>
<reference evidence="3" key="1">
    <citation type="submission" date="2016-10" db="EMBL/GenBank/DDBJ databases">
        <authorList>
            <person name="Varghese N."/>
            <person name="Submissions S."/>
        </authorList>
    </citation>
    <scope>NUCLEOTIDE SEQUENCE [LARGE SCALE GENOMIC DNA]</scope>
    <source>
        <strain evidence="3">DSM 8344</strain>
    </source>
</reference>
<name>A0A1G7WDA2_9FIRM</name>
<keyword evidence="3" id="KW-1185">Reference proteome</keyword>
<proteinExistence type="predicted"/>
<keyword evidence="1" id="KW-0472">Membrane</keyword>
<feature type="transmembrane region" description="Helical" evidence="1">
    <location>
        <begin position="21"/>
        <end position="36"/>
    </location>
</feature>
<dbReference type="Proteomes" id="UP000198656">
    <property type="component" value="Unassembled WGS sequence"/>
</dbReference>
<keyword evidence="1" id="KW-1133">Transmembrane helix</keyword>
<keyword evidence="1" id="KW-0812">Transmembrane</keyword>
<dbReference type="STRING" id="1121419.SAMN05443529_105112"/>
<evidence type="ECO:0000256" key="1">
    <source>
        <dbReference type="SAM" id="Phobius"/>
    </source>
</evidence>
<dbReference type="EMBL" id="FNCP01000005">
    <property type="protein sequence ID" value="SDG69995.1"/>
    <property type="molecule type" value="Genomic_DNA"/>
</dbReference>
<evidence type="ECO:0000313" key="3">
    <source>
        <dbReference type="Proteomes" id="UP000198656"/>
    </source>
</evidence>
<organism evidence="2 3">
    <name type="scientific">Desulfosporosinus hippei DSM 8344</name>
    <dbReference type="NCBI Taxonomy" id="1121419"/>
    <lineage>
        <taxon>Bacteria</taxon>
        <taxon>Bacillati</taxon>
        <taxon>Bacillota</taxon>
        <taxon>Clostridia</taxon>
        <taxon>Eubacteriales</taxon>
        <taxon>Desulfitobacteriaceae</taxon>
        <taxon>Desulfosporosinus</taxon>
    </lineage>
</organism>
<accession>A0A1G7WDA2</accession>
<evidence type="ECO:0000313" key="2">
    <source>
        <dbReference type="EMBL" id="SDG69995.1"/>
    </source>
</evidence>
<protein>
    <submittedName>
        <fullName evidence="2">Uncharacterized protein</fullName>
    </submittedName>
</protein>
<sequence>MSEKKEEKQLSLFSNDKHEDLVAIFGAALVMILVLIL</sequence>